<evidence type="ECO:0000256" key="1">
    <source>
        <dbReference type="ARBA" id="ARBA00004141"/>
    </source>
</evidence>
<dbReference type="OMA" id="YHQYAAV"/>
<comment type="subcellular location">
    <subcellularLocation>
        <location evidence="1">Membrane</location>
        <topology evidence="1">Multi-pass membrane protein</topology>
    </subcellularLocation>
</comment>
<keyword evidence="4" id="KW-0472">Membrane</keyword>
<dbReference type="Pfam" id="PF01284">
    <property type="entry name" value="MARVEL"/>
    <property type="match status" value="1"/>
</dbReference>
<dbReference type="PANTHER" id="PTHR37451:SF5">
    <property type="entry name" value="MARVEL DOMAIN-CONTAINING PROTEIN"/>
    <property type="match status" value="1"/>
</dbReference>
<evidence type="ECO:0000313" key="5">
    <source>
        <dbReference type="EMBL" id="QBZ57303.1"/>
    </source>
</evidence>
<dbReference type="SMR" id="A0A4P7N4J2"/>
<reference evidence="5 6" key="1">
    <citation type="journal article" date="2019" name="Mol. Biol. Evol.">
        <title>Blast fungal genomes show frequent chromosomal changes, gene gains and losses, and effector gene turnover.</title>
        <authorList>
            <person name="Gomez Luciano L.B."/>
            <person name="Jason Tsai I."/>
            <person name="Chuma I."/>
            <person name="Tosa Y."/>
            <person name="Chen Y.H."/>
            <person name="Li J.Y."/>
            <person name="Li M.Y."/>
            <person name="Jade Lu M.Y."/>
            <person name="Nakayashiki H."/>
            <person name="Li W.H."/>
        </authorList>
    </citation>
    <scope>NUCLEOTIDE SEQUENCE [LARGE SCALE GENOMIC DNA]</scope>
    <source>
        <strain evidence="5">MZ5-1-6</strain>
    </source>
</reference>
<dbReference type="Proteomes" id="UP000294847">
    <property type="component" value="Chromosome 2"/>
</dbReference>
<dbReference type="InterPro" id="IPR008253">
    <property type="entry name" value="Marvel"/>
</dbReference>
<keyword evidence="2" id="KW-0812">Transmembrane</keyword>
<evidence type="ECO:0000256" key="4">
    <source>
        <dbReference type="ARBA" id="ARBA00023136"/>
    </source>
</evidence>
<dbReference type="PANTHER" id="PTHR37451">
    <property type="entry name" value="MARVEL DOMAIN"/>
    <property type="match status" value="1"/>
</dbReference>
<evidence type="ECO:0000313" key="6">
    <source>
        <dbReference type="Proteomes" id="UP000294847"/>
    </source>
</evidence>
<evidence type="ECO:0000256" key="2">
    <source>
        <dbReference type="ARBA" id="ARBA00022692"/>
    </source>
</evidence>
<sequence>MNKILLPIRATQALFAIIILGLSGYVANWYNMETTASSPSQINFLVFIPIMTVLTLGYVEGVARFMPRIFNPYIALGLEALNALFYFAGFIALAVFLNGLVFCRGPVCGSARASTAFGAFQWILFSVTGGLTAKEVFFKSGFGGGLGGLRRGAGGAPSTSAPGGLPLEKKEDSAA</sequence>
<protein>
    <submittedName>
        <fullName evidence="5">Uncharacterized protein</fullName>
    </submittedName>
</protein>
<dbReference type="GO" id="GO:0016020">
    <property type="term" value="C:membrane"/>
    <property type="evidence" value="ECO:0007669"/>
    <property type="project" value="UniProtKB-SubCell"/>
</dbReference>
<accession>A0A4P7N4J2</accession>
<gene>
    <name evidence="5" type="ORF">PoMZ_02227</name>
</gene>
<organism evidence="5 6">
    <name type="scientific">Pyricularia oryzae</name>
    <name type="common">Rice blast fungus</name>
    <name type="synonym">Magnaporthe oryzae</name>
    <dbReference type="NCBI Taxonomy" id="318829"/>
    <lineage>
        <taxon>Eukaryota</taxon>
        <taxon>Fungi</taxon>
        <taxon>Dikarya</taxon>
        <taxon>Ascomycota</taxon>
        <taxon>Pezizomycotina</taxon>
        <taxon>Sordariomycetes</taxon>
        <taxon>Sordariomycetidae</taxon>
        <taxon>Magnaporthales</taxon>
        <taxon>Pyriculariaceae</taxon>
        <taxon>Pyricularia</taxon>
    </lineage>
</organism>
<evidence type="ECO:0000256" key="3">
    <source>
        <dbReference type="ARBA" id="ARBA00022989"/>
    </source>
</evidence>
<dbReference type="AlphaFoldDB" id="A0A4P7N4J2"/>
<proteinExistence type="predicted"/>
<name>A0A4P7N4J2_PYROR</name>
<dbReference type="EMBL" id="CP034205">
    <property type="protein sequence ID" value="QBZ57303.1"/>
    <property type="molecule type" value="Genomic_DNA"/>
</dbReference>
<dbReference type="VEuPathDB" id="FungiDB:M_BR32_EuGene_00066341"/>
<keyword evidence="3" id="KW-1133">Transmembrane helix</keyword>